<gene>
    <name evidence="1" type="ORF">ACFO3Q_05645</name>
</gene>
<sequence length="306" mass="34699">MSPNVAPAAAASALAQIDEDPVFASRVEQLIRLSRDRHVNSFAKIEWPDAIPDEAWWLSPELLSVHGTEYAEALTERQLMLLSKWECINAFSLNVEGERELINLLSARLYAPGLPDIEAYIHHFIDEENKHLWFFGEFCRRYGGKIYSSKKVGIADERFGHEMAFFLLFARIFIFEEIGGYYNVVAGGDERVSPFVRAIHQIHHADEARHITFGRAVLAQSKEIAFAASDPAEREAAVAHLQRFVQVSIEALYQPAMYRDSGIGGGVALRRRLLEHPARREHHAAALLRRPLKFMEELGIRLEANP</sequence>
<dbReference type="RefSeq" id="WP_377003661.1">
    <property type="nucleotide sequence ID" value="NZ_JBHSGG010000015.1"/>
</dbReference>
<dbReference type="InterPro" id="IPR009078">
    <property type="entry name" value="Ferritin-like_SF"/>
</dbReference>
<evidence type="ECO:0000313" key="2">
    <source>
        <dbReference type="Proteomes" id="UP001595892"/>
    </source>
</evidence>
<organism evidence="1 2">
    <name type="scientific">Coralloluteibacterium thermophilum</name>
    <dbReference type="NCBI Taxonomy" id="2707049"/>
    <lineage>
        <taxon>Bacteria</taxon>
        <taxon>Pseudomonadati</taxon>
        <taxon>Pseudomonadota</taxon>
        <taxon>Gammaproteobacteria</taxon>
        <taxon>Lysobacterales</taxon>
        <taxon>Lysobacteraceae</taxon>
        <taxon>Coralloluteibacterium</taxon>
    </lineage>
</organism>
<accession>A0ABV9NJA6</accession>
<name>A0ABV9NJA6_9GAMM</name>
<dbReference type="InterPro" id="IPR025859">
    <property type="entry name" value="AurF/CmlI"/>
</dbReference>
<protein>
    <submittedName>
        <fullName evidence="1">Diiron oxygenase</fullName>
    </submittedName>
</protein>
<keyword evidence="2" id="KW-1185">Reference proteome</keyword>
<dbReference type="Proteomes" id="UP001595892">
    <property type="component" value="Unassembled WGS sequence"/>
</dbReference>
<dbReference type="Pfam" id="PF11583">
    <property type="entry name" value="AurF"/>
    <property type="match status" value="1"/>
</dbReference>
<reference evidence="2" key="1">
    <citation type="journal article" date="2019" name="Int. J. Syst. Evol. Microbiol.">
        <title>The Global Catalogue of Microorganisms (GCM) 10K type strain sequencing project: providing services to taxonomists for standard genome sequencing and annotation.</title>
        <authorList>
            <consortium name="The Broad Institute Genomics Platform"/>
            <consortium name="The Broad Institute Genome Sequencing Center for Infectious Disease"/>
            <person name="Wu L."/>
            <person name="Ma J."/>
        </authorList>
    </citation>
    <scope>NUCLEOTIDE SEQUENCE [LARGE SCALE GENOMIC DNA]</scope>
    <source>
        <strain evidence="2">CGMCC 1.13574</strain>
    </source>
</reference>
<dbReference type="Gene3D" id="1.10.620.20">
    <property type="entry name" value="Ribonucleotide Reductase, subunit A"/>
    <property type="match status" value="1"/>
</dbReference>
<dbReference type="EMBL" id="JBHSGG010000015">
    <property type="protein sequence ID" value="MFC4727649.1"/>
    <property type="molecule type" value="Genomic_DNA"/>
</dbReference>
<proteinExistence type="predicted"/>
<dbReference type="SUPFAM" id="SSF47240">
    <property type="entry name" value="Ferritin-like"/>
    <property type="match status" value="1"/>
</dbReference>
<evidence type="ECO:0000313" key="1">
    <source>
        <dbReference type="EMBL" id="MFC4727649.1"/>
    </source>
</evidence>
<dbReference type="InterPro" id="IPR012348">
    <property type="entry name" value="RNR-like"/>
</dbReference>
<comment type="caution">
    <text evidence="1">The sequence shown here is derived from an EMBL/GenBank/DDBJ whole genome shotgun (WGS) entry which is preliminary data.</text>
</comment>